<proteinExistence type="evidence at transcript level"/>
<dbReference type="InterPro" id="IPR035566">
    <property type="entry name" value="Ribosomal_protein_bL20_C"/>
</dbReference>
<keyword evidence="1" id="KW-0687">Ribonucleoprotein</keyword>
<evidence type="ECO:0000313" key="1">
    <source>
        <dbReference type="EMBL" id="AGT55011.1"/>
    </source>
</evidence>
<name>A0A067XSA7_KARVE</name>
<dbReference type="Gene3D" id="1.10.1900.20">
    <property type="entry name" value="Ribosomal protein L20"/>
    <property type="match status" value="1"/>
</dbReference>
<protein>
    <submittedName>
        <fullName evidence="1">Ribosomal protein L20</fullName>
    </submittedName>
</protein>
<keyword evidence="1" id="KW-0150">Chloroplast</keyword>
<sequence>MEGIFYGKLNMYMKISNYLLNRKILAQLLFLDPYILKRVILCPDKNILR</sequence>
<accession>A0A067XSA7</accession>
<reference evidence="1" key="1">
    <citation type="journal article" date="2014" name="Mol. Biol. Evol.">
        <title>Genome-wide transcript profiling reveals the coevolution of plastid gene sequences and transcript processing pathways in the fucoxanthin dinoflagellate Karlodinium veneficum.</title>
        <authorList>
            <person name="Richardson E."/>
            <person name="Dorrell R.G."/>
            <person name="Howe C.J."/>
        </authorList>
    </citation>
    <scope>NUCLEOTIDE SEQUENCE</scope>
</reference>
<dbReference type="AlphaFoldDB" id="A0A067XSA7"/>
<dbReference type="EMBL" id="KF113406">
    <property type="protein sequence ID" value="AGT55011.1"/>
    <property type="molecule type" value="mRNA"/>
</dbReference>
<gene>
    <name evidence="1" type="primary">rpl20</name>
</gene>
<dbReference type="GO" id="GO:0005840">
    <property type="term" value="C:ribosome"/>
    <property type="evidence" value="ECO:0007669"/>
    <property type="project" value="UniProtKB-KW"/>
</dbReference>
<organism evidence="1">
    <name type="scientific">Karlodinium veneficum</name>
    <name type="common">Dinoflagellate</name>
    <name type="synonym">Karlodinium micrum</name>
    <dbReference type="NCBI Taxonomy" id="407301"/>
    <lineage>
        <taxon>Eukaryota</taxon>
        <taxon>Sar</taxon>
        <taxon>Alveolata</taxon>
        <taxon>Dinophyceae</taxon>
        <taxon>Gymnodiniales</taxon>
        <taxon>Kareniaceae</taxon>
        <taxon>Karlodinium</taxon>
    </lineage>
</organism>
<keyword evidence="1" id="KW-0689">Ribosomal protein</keyword>
<geneLocation type="chloroplast" evidence="1"/>
<keyword evidence="1" id="KW-0934">Plastid</keyword>
<dbReference type="SUPFAM" id="SSF74731">
    <property type="entry name" value="Ribosomal protein L20"/>
    <property type="match status" value="1"/>
</dbReference>